<dbReference type="InterPro" id="IPR036565">
    <property type="entry name" value="Mur-like_cat_sf"/>
</dbReference>
<dbReference type="AlphaFoldDB" id="A0A060PS44"/>
<dbReference type="HOGENOM" id="CLU_035297_0_0_7"/>
<dbReference type="GO" id="GO:0016881">
    <property type="term" value="F:acid-amino acid ligase activity"/>
    <property type="evidence" value="ECO:0007669"/>
    <property type="project" value="InterPro"/>
</dbReference>
<gene>
    <name evidence="6" type="ORF">NY40_1422</name>
</gene>
<keyword evidence="4" id="KW-0472">Membrane</keyword>
<dbReference type="EMBL" id="AP014523">
    <property type="protein sequence ID" value="BAO98429.1"/>
    <property type="molecule type" value="Genomic_DNA"/>
</dbReference>
<evidence type="ECO:0000256" key="4">
    <source>
        <dbReference type="SAM" id="Phobius"/>
    </source>
</evidence>
<keyword evidence="3" id="KW-0067">ATP-binding</keyword>
<keyword evidence="4" id="KW-0812">Transmembrane</keyword>
<reference evidence="6 7" key="1">
    <citation type="submission" date="2013-11" db="EMBL/GenBank/DDBJ databases">
        <title>Estimation of Helicobacter pylori bacteriophage ecology using H. pylori isolates.</title>
        <authorList>
            <person name="Uchiyama J."/>
            <person name="Takemura-Uchiyama I."/>
            <person name="Ujihara T."/>
            <person name="Matsuzaki S."/>
        </authorList>
    </citation>
    <scope>NUCLEOTIDE SEQUENCE [LARGE SCALE GENOMIC DNA]</scope>
    <source>
        <strain evidence="6 7">NY40</strain>
    </source>
</reference>
<feature type="transmembrane region" description="Helical" evidence="4">
    <location>
        <begin position="12"/>
        <end position="32"/>
    </location>
</feature>
<dbReference type="SUPFAM" id="SSF53623">
    <property type="entry name" value="MurD-like peptide ligases, catalytic domain"/>
    <property type="match status" value="1"/>
</dbReference>
<evidence type="ECO:0000256" key="2">
    <source>
        <dbReference type="ARBA" id="ARBA00022741"/>
    </source>
</evidence>
<dbReference type="PANTHER" id="PTHR43024">
    <property type="entry name" value="UDP-N-ACETYLMURAMOYL-TRIPEPTIDE--D-ALANYL-D-ALANINE LIGASE"/>
    <property type="match status" value="1"/>
</dbReference>
<feature type="transmembrane region" description="Helical" evidence="4">
    <location>
        <begin position="122"/>
        <end position="146"/>
    </location>
</feature>
<name>A0A060PS44_HELPX</name>
<organism evidence="6 7">
    <name type="scientific">Helicobacter pylori NY40</name>
    <dbReference type="NCBI Taxonomy" id="1426844"/>
    <lineage>
        <taxon>Bacteria</taxon>
        <taxon>Pseudomonadati</taxon>
        <taxon>Campylobacterota</taxon>
        <taxon>Epsilonproteobacteria</taxon>
        <taxon>Campylobacterales</taxon>
        <taxon>Helicobacteraceae</taxon>
        <taxon>Helicobacter</taxon>
    </lineage>
</organism>
<evidence type="ECO:0000256" key="3">
    <source>
        <dbReference type="ARBA" id="ARBA00022840"/>
    </source>
</evidence>
<dbReference type="SUPFAM" id="SSF53244">
    <property type="entry name" value="MurD-like peptide ligases, peptide-binding domain"/>
    <property type="match status" value="1"/>
</dbReference>
<feature type="transmembrane region" description="Helical" evidence="4">
    <location>
        <begin position="44"/>
        <end position="62"/>
    </location>
</feature>
<dbReference type="GO" id="GO:0005524">
    <property type="term" value="F:ATP binding"/>
    <property type="evidence" value="ECO:0007669"/>
    <property type="project" value="UniProtKB-KW"/>
</dbReference>
<feature type="domain" description="Mur ligase central" evidence="5">
    <location>
        <begin position="173"/>
        <end position="350"/>
    </location>
</feature>
<accession>A0A060PS44</accession>
<keyword evidence="4" id="KW-1133">Transmembrane helix</keyword>
<dbReference type="Pfam" id="PF08245">
    <property type="entry name" value="Mur_ligase_M"/>
    <property type="match status" value="1"/>
</dbReference>
<dbReference type="Proteomes" id="UP000031662">
    <property type="component" value="Chromosome"/>
</dbReference>
<sequence length="493" mass="56005">MQSLSWLNSAFRWLFITGLGYYIMTLLQWYHYSVFRILTKHHKMRWHGIYFLLPLGVFILSYAFTMPFVFDFFCGVIQIPMLIVWAKRNDKPLVFTPRVKRFFIFLLLFLILHEILNTELVPLSGISLALGYLCLFAFVLSASLIFEKVLSKRYLQTAKDKITSLKNLKVIAITGSFGKTSTKNFLLQILQTTFNTHASPKSVNTLLGLANDINQNLDDRSEIYIAEAGARNKGDIKEITRLIEPHLAVVTEVGEQHLEYFKTLENICETKAELLDSKRLEKAFCYSVEKIKPYAPKDSPLTDYSSLVKNIQSTLKGTSFEMLIGSVWESFETKVLGKFNAYNIASAILIAKHLGLETERIKRLVLEFNPIAHRLQLLEVNQKIIIDDSFNGNLKGMLEGIRLASLYEGRKVIVTPGLVESNTESNETLAQKIDEVFDVAIITGELNSKTIASQLKTPKKILLKDKAQLENILQATTIQGDLILFANDAPNYI</sequence>
<dbReference type="Gene3D" id="3.90.190.20">
    <property type="entry name" value="Mur ligase, C-terminal domain"/>
    <property type="match status" value="1"/>
</dbReference>
<keyword evidence="1 6" id="KW-0436">Ligase</keyword>
<evidence type="ECO:0000259" key="5">
    <source>
        <dbReference type="Pfam" id="PF08245"/>
    </source>
</evidence>
<dbReference type="PANTHER" id="PTHR43024:SF1">
    <property type="entry name" value="UDP-N-ACETYLMURAMOYL-TRIPEPTIDE--D-ALANYL-D-ALANINE LIGASE"/>
    <property type="match status" value="1"/>
</dbReference>
<dbReference type="Gene3D" id="3.40.1190.10">
    <property type="entry name" value="Mur-like, catalytic domain"/>
    <property type="match status" value="1"/>
</dbReference>
<protein>
    <submittedName>
        <fullName evidence="6">UDP-N-acetylmuramoyl-tripeptide-D-alanyl-D-alanine ligase</fullName>
    </submittedName>
</protein>
<dbReference type="InterPro" id="IPR013221">
    <property type="entry name" value="Mur_ligase_cen"/>
</dbReference>
<proteinExistence type="predicted"/>
<evidence type="ECO:0000256" key="1">
    <source>
        <dbReference type="ARBA" id="ARBA00022598"/>
    </source>
</evidence>
<evidence type="ECO:0000313" key="7">
    <source>
        <dbReference type="Proteomes" id="UP000031662"/>
    </source>
</evidence>
<feature type="transmembrane region" description="Helical" evidence="4">
    <location>
        <begin position="98"/>
        <end position="116"/>
    </location>
</feature>
<dbReference type="InterPro" id="IPR051046">
    <property type="entry name" value="MurCDEF_CellWall_CoF430Synth"/>
</dbReference>
<dbReference type="RefSeq" id="WP_041051424.1">
    <property type="nucleotide sequence ID" value="NZ_AP014523.1"/>
</dbReference>
<evidence type="ECO:0000313" key="6">
    <source>
        <dbReference type="EMBL" id="BAO98429.1"/>
    </source>
</evidence>
<dbReference type="InterPro" id="IPR036615">
    <property type="entry name" value="Mur_ligase_C_dom_sf"/>
</dbReference>
<keyword evidence="2" id="KW-0547">Nucleotide-binding</keyword>